<gene>
    <name evidence="8 9" type="primary">panC</name>
    <name evidence="9" type="ORF">LJ751_06125</name>
</gene>
<dbReference type="RefSeq" id="WP_227907462.1">
    <property type="nucleotide sequence ID" value="NZ_CP095461.1"/>
</dbReference>
<evidence type="ECO:0000256" key="3">
    <source>
        <dbReference type="ARBA" id="ARBA00022598"/>
    </source>
</evidence>
<evidence type="ECO:0000256" key="4">
    <source>
        <dbReference type="ARBA" id="ARBA00022655"/>
    </source>
</evidence>
<dbReference type="NCBIfam" id="TIGR00018">
    <property type="entry name" value="panC"/>
    <property type="match status" value="1"/>
</dbReference>
<keyword evidence="6 8" id="KW-0067">ATP-binding</keyword>
<feature type="active site" description="Proton donor" evidence="8">
    <location>
        <position position="59"/>
    </location>
</feature>
<feature type="binding site" evidence="8">
    <location>
        <position position="186"/>
    </location>
    <ligand>
        <name>(R)-pantoate</name>
        <dbReference type="ChEBI" id="CHEBI:15980"/>
    </ligand>
</feature>
<evidence type="ECO:0000256" key="8">
    <source>
        <dbReference type="HAMAP-Rule" id="MF_00158"/>
    </source>
</evidence>
<dbReference type="CDD" id="cd00560">
    <property type="entry name" value="PanC"/>
    <property type="match status" value="1"/>
</dbReference>
<dbReference type="GO" id="GO:0005829">
    <property type="term" value="C:cytosol"/>
    <property type="evidence" value="ECO:0007669"/>
    <property type="project" value="TreeGrafter"/>
</dbReference>
<dbReference type="HAMAP" id="MF_00158">
    <property type="entry name" value="PanC"/>
    <property type="match status" value="1"/>
</dbReference>
<feature type="binding site" evidence="8">
    <location>
        <begin position="180"/>
        <end position="183"/>
    </location>
    <ligand>
        <name>ATP</name>
        <dbReference type="ChEBI" id="CHEBI:30616"/>
    </ligand>
</feature>
<dbReference type="SUPFAM" id="SSF52374">
    <property type="entry name" value="Nucleotidylyl transferase"/>
    <property type="match status" value="1"/>
</dbReference>
<keyword evidence="5 8" id="KW-0547">Nucleotide-binding</keyword>
<dbReference type="GO" id="GO:0005524">
    <property type="term" value="F:ATP binding"/>
    <property type="evidence" value="ECO:0007669"/>
    <property type="project" value="UniProtKB-KW"/>
</dbReference>
<feature type="binding site" evidence="8">
    <location>
        <position position="209"/>
    </location>
    <ligand>
        <name>ATP</name>
        <dbReference type="ChEBI" id="CHEBI:30616"/>
    </ligand>
</feature>
<sequence>MSAPRLLHTAAELKAAIAETLAAKAAARSAGGDGAGDRKPDGPLSLGLVPTMGALHTGHRAMMDAARAENDVVVATVFVNPLQFNDPEDLRRYPRTLEADLELLGDAGVDLVFAPEESEVYPGGPPLVRVSSGELGNRYEGASRPGHFDGVLTVVAKLLHYAAPTASPAVSPVRYRAYFGQKDAQQLALIRRMAADLGFDAEIKAVPVVRSADGLAESSRNVFLDPAHRRAAAVLSRALFALRDSVSAGSPPDLAGAVALVEAEPLVELDYFDIVDPQTLQPLGSADRPLEKPALALLAAQVGPVRLIDNLPLEIPRTG</sequence>
<feature type="binding site" evidence="8">
    <location>
        <begin position="217"/>
        <end position="220"/>
    </location>
    <ligand>
        <name>ATP</name>
        <dbReference type="ChEBI" id="CHEBI:30616"/>
    </ligand>
</feature>
<dbReference type="Gene3D" id="3.40.50.620">
    <property type="entry name" value="HUPs"/>
    <property type="match status" value="1"/>
</dbReference>
<evidence type="ECO:0000256" key="1">
    <source>
        <dbReference type="ARBA" id="ARBA00004990"/>
    </source>
</evidence>
<comment type="miscellaneous">
    <text evidence="8">The reaction proceeds by a bi uni uni bi ping pong mechanism.</text>
</comment>
<evidence type="ECO:0000256" key="7">
    <source>
        <dbReference type="ARBA" id="ARBA00048258"/>
    </source>
</evidence>
<keyword evidence="8" id="KW-0963">Cytoplasm</keyword>
<dbReference type="InterPro" id="IPR042176">
    <property type="entry name" value="Pantoate_ligase_C"/>
</dbReference>
<evidence type="ECO:0000313" key="10">
    <source>
        <dbReference type="Proteomes" id="UP001139264"/>
    </source>
</evidence>
<comment type="caution">
    <text evidence="9">The sequence shown here is derived from an EMBL/GenBank/DDBJ whole genome shotgun (WGS) entry which is preliminary data.</text>
</comment>
<reference evidence="9" key="1">
    <citation type="submission" date="2021-10" db="EMBL/GenBank/DDBJ databases">
        <title>Novel species in genus Arthrobacter.</title>
        <authorList>
            <person name="Liu Y."/>
        </authorList>
    </citation>
    <scope>NUCLEOTIDE SEQUENCE</scope>
    <source>
        <strain evidence="9">Zg-Y809</strain>
    </source>
</reference>
<evidence type="ECO:0000256" key="5">
    <source>
        <dbReference type="ARBA" id="ARBA00022741"/>
    </source>
</evidence>
<dbReference type="GO" id="GO:0015940">
    <property type="term" value="P:pantothenate biosynthetic process"/>
    <property type="evidence" value="ECO:0007669"/>
    <property type="project" value="UniProtKB-UniRule"/>
</dbReference>
<name>A0A9X1M0A2_9MICC</name>
<feature type="binding site" evidence="8">
    <location>
        <begin position="52"/>
        <end position="59"/>
    </location>
    <ligand>
        <name>ATP</name>
        <dbReference type="ChEBI" id="CHEBI:30616"/>
    </ligand>
</feature>
<feature type="binding site" evidence="8">
    <location>
        <position position="83"/>
    </location>
    <ligand>
        <name>(R)-pantoate</name>
        <dbReference type="ChEBI" id="CHEBI:15980"/>
    </ligand>
</feature>
<dbReference type="InterPro" id="IPR014729">
    <property type="entry name" value="Rossmann-like_a/b/a_fold"/>
</dbReference>
<evidence type="ECO:0000256" key="6">
    <source>
        <dbReference type="ARBA" id="ARBA00022840"/>
    </source>
</evidence>
<dbReference type="Proteomes" id="UP001139264">
    <property type="component" value="Unassembled WGS sequence"/>
</dbReference>
<organism evidence="9 10">
    <name type="scientific">Arthrobacter gengyunqii</name>
    <dbReference type="NCBI Taxonomy" id="2886940"/>
    <lineage>
        <taxon>Bacteria</taxon>
        <taxon>Bacillati</taxon>
        <taxon>Actinomycetota</taxon>
        <taxon>Actinomycetes</taxon>
        <taxon>Micrococcales</taxon>
        <taxon>Micrococcaceae</taxon>
        <taxon>Arthrobacter</taxon>
    </lineage>
</organism>
<comment type="subunit">
    <text evidence="8">Homodimer.</text>
</comment>
<feature type="binding site" evidence="8">
    <location>
        <position position="83"/>
    </location>
    <ligand>
        <name>beta-alanine</name>
        <dbReference type="ChEBI" id="CHEBI:57966"/>
    </ligand>
</feature>
<comment type="function">
    <text evidence="8">Catalyzes the condensation of pantoate with beta-alanine in an ATP-dependent reaction via a pantoyl-adenylate intermediate.</text>
</comment>
<accession>A0A9X1M0A2</accession>
<dbReference type="EC" id="6.3.2.1" evidence="8"/>
<dbReference type="GO" id="GO:0004592">
    <property type="term" value="F:pantoate-beta-alanine ligase activity"/>
    <property type="evidence" value="ECO:0007669"/>
    <property type="project" value="UniProtKB-UniRule"/>
</dbReference>
<dbReference type="InterPro" id="IPR003721">
    <property type="entry name" value="Pantoate_ligase"/>
</dbReference>
<proteinExistence type="inferred from homology"/>
<comment type="subcellular location">
    <subcellularLocation>
        <location evidence="8">Cytoplasm</location>
    </subcellularLocation>
</comment>
<dbReference type="AlphaFoldDB" id="A0A9X1M0A2"/>
<comment type="catalytic activity">
    <reaction evidence="7 8">
        <text>(R)-pantoate + beta-alanine + ATP = (R)-pantothenate + AMP + diphosphate + H(+)</text>
        <dbReference type="Rhea" id="RHEA:10912"/>
        <dbReference type="ChEBI" id="CHEBI:15378"/>
        <dbReference type="ChEBI" id="CHEBI:15980"/>
        <dbReference type="ChEBI" id="CHEBI:29032"/>
        <dbReference type="ChEBI" id="CHEBI:30616"/>
        <dbReference type="ChEBI" id="CHEBI:33019"/>
        <dbReference type="ChEBI" id="CHEBI:57966"/>
        <dbReference type="ChEBI" id="CHEBI:456215"/>
        <dbReference type="EC" id="6.3.2.1"/>
    </reaction>
</comment>
<evidence type="ECO:0000256" key="2">
    <source>
        <dbReference type="ARBA" id="ARBA00009256"/>
    </source>
</evidence>
<dbReference type="EMBL" id="JAJFZP010000005">
    <property type="protein sequence ID" value="MCC3268938.1"/>
    <property type="molecule type" value="Genomic_DNA"/>
</dbReference>
<dbReference type="Pfam" id="PF02569">
    <property type="entry name" value="Pantoate_ligase"/>
    <property type="match status" value="1"/>
</dbReference>
<comment type="pathway">
    <text evidence="1 8">Cofactor biosynthesis; (R)-pantothenate biosynthesis; (R)-pantothenate from (R)-pantoate and beta-alanine: step 1/1.</text>
</comment>
<dbReference type="PANTHER" id="PTHR21299">
    <property type="entry name" value="CYTIDYLATE KINASE/PANTOATE-BETA-ALANINE LIGASE"/>
    <property type="match status" value="1"/>
</dbReference>
<dbReference type="PANTHER" id="PTHR21299:SF1">
    <property type="entry name" value="PANTOATE--BETA-ALANINE LIGASE"/>
    <property type="match status" value="1"/>
</dbReference>
<dbReference type="Gene3D" id="3.30.1300.10">
    <property type="entry name" value="Pantoate-beta-alanine ligase, C-terminal domain"/>
    <property type="match status" value="1"/>
</dbReference>
<comment type="similarity">
    <text evidence="2 8">Belongs to the pantothenate synthetase family.</text>
</comment>
<keyword evidence="4 8" id="KW-0566">Pantothenate biosynthesis</keyword>
<protein>
    <recommendedName>
        <fullName evidence="8">Pantothenate synthetase</fullName>
        <shortName evidence="8">PS</shortName>
        <ecNumber evidence="8">6.3.2.1</ecNumber>
    </recommendedName>
    <alternativeName>
        <fullName evidence="8">Pantoate--beta-alanine ligase</fullName>
    </alternativeName>
    <alternativeName>
        <fullName evidence="8">Pantoate-activating enzyme</fullName>
    </alternativeName>
</protein>
<keyword evidence="3 8" id="KW-0436">Ligase</keyword>
<evidence type="ECO:0000313" key="9">
    <source>
        <dbReference type="EMBL" id="MCC3268938.1"/>
    </source>
</evidence>